<dbReference type="SMART" id="SM00671">
    <property type="entry name" value="SEL1"/>
    <property type="match status" value="10"/>
</dbReference>
<dbReference type="PANTHER" id="PTHR11102">
    <property type="entry name" value="SEL-1-LIKE PROTEIN"/>
    <property type="match status" value="1"/>
</dbReference>
<dbReference type="GO" id="GO:0036503">
    <property type="term" value="P:ERAD pathway"/>
    <property type="evidence" value="ECO:0007669"/>
    <property type="project" value="TreeGrafter"/>
</dbReference>
<evidence type="ECO:0000313" key="9">
    <source>
        <dbReference type="Proteomes" id="UP000007934"/>
    </source>
</evidence>
<dbReference type="Pfam" id="PF08238">
    <property type="entry name" value="Sel1"/>
    <property type="match status" value="10"/>
</dbReference>
<keyword evidence="9" id="KW-1185">Reference proteome</keyword>
<evidence type="ECO:0000256" key="1">
    <source>
        <dbReference type="ARBA" id="ARBA00001526"/>
    </source>
</evidence>
<dbReference type="RefSeq" id="WP_013468581.1">
    <property type="nucleotide sequence ID" value="NC_014810.2"/>
</dbReference>
<dbReference type="SMART" id="SM00028">
    <property type="entry name" value="TPR"/>
    <property type="match status" value="4"/>
</dbReference>
<reference evidence="8 9" key="1">
    <citation type="journal article" date="2011" name="Genome Biol. Evol.">
        <title>Comparative whole genome sequence analysis of the carcinogenic bacterial model pathogen Helicobacter felis.</title>
        <authorList>
            <person name="Arnold I.C."/>
            <person name="Zigova Z."/>
            <person name="Holden M."/>
            <person name="Lawley T.D."/>
            <person name="Rad R."/>
            <person name="Dougan G."/>
            <person name="Falkow S."/>
            <person name="Bentley S.D."/>
            <person name="Muller A."/>
        </authorList>
    </citation>
    <scope>NUCLEOTIDE SEQUENCE [LARGE SCALE GENOMIC DNA]</scope>
    <source>
        <strain evidence="9">ATCC 49179 / CCUG 28539 / NCTC 12436 / CS1</strain>
    </source>
</reference>
<keyword evidence="5" id="KW-0802">TPR repeat</keyword>
<dbReference type="HOGENOM" id="CLU_000288_36_2_7"/>
<feature type="region of interest" description="Disordered" evidence="6">
    <location>
        <begin position="89"/>
        <end position="129"/>
    </location>
</feature>
<evidence type="ECO:0000256" key="6">
    <source>
        <dbReference type="SAM" id="MobiDB-lite"/>
    </source>
</evidence>
<organism evidence="8 9">
    <name type="scientific">Helicobacter felis (strain ATCC 49179 / CCUG 28539 / NCTC 12436 / CS1)</name>
    <dbReference type="NCBI Taxonomy" id="936155"/>
    <lineage>
        <taxon>Bacteria</taxon>
        <taxon>Pseudomonadati</taxon>
        <taxon>Campylobacterota</taxon>
        <taxon>Epsilonproteobacteria</taxon>
        <taxon>Campylobacterales</taxon>
        <taxon>Helicobacteraceae</taxon>
        <taxon>Helicobacter</taxon>
    </lineage>
</organism>
<gene>
    <name evidence="8" type="ordered locus">Hfelis_01270</name>
</gene>
<keyword evidence="7" id="KW-0732">Signal</keyword>
<sequence>MRSRMCQVTLGVFLGFSVAYANPKVDEYLSVAKEAYKYKDYAKALENYQKAAELGSADAYRALANMYMIGAGVPKDHKQARIYFQKAMDARHTQHKPQPSTEAKPAQTQPTETQQTQKPQATEAKSAPKAVLAGAQGYMRLGKDYANGQGGMSLDFKKAIEAFEKAGQMGEGQGYNAIGDLYYNDGKGVEQDYKKAFEYYQKAAQMGQPKDYRLGVMYYYGRGVEQDYVKAIEHFEAGAKKGDGWSCNFLGWMYHNGKGVSLNYQKAREYYRQAVQNFLKAGSEGSAKAYVFLGNMYRDGDGVPQDYQKAMDYYQSAMRLKSGDGTYNWANMLANNSADHEQIKVAYQQAIKLYQEGGKNGDANAYASLGNIYYNGIYKHGSSVVQKSYKQALEYYQKAAEMGNGWSYYKIGTMYAGGQGVEEDWNKAREHWQIACSMGYEKACK</sequence>
<feature type="signal peptide" evidence="7">
    <location>
        <begin position="1"/>
        <end position="21"/>
    </location>
</feature>
<comment type="catalytic activity">
    <reaction evidence="1">
        <text>a beta-lactam + H2O = a substituted beta-amino acid</text>
        <dbReference type="Rhea" id="RHEA:20401"/>
        <dbReference type="ChEBI" id="CHEBI:15377"/>
        <dbReference type="ChEBI" id="CHEBI:35627"/>
        <dbReference type="ChEBI" id="CHEBI:140347"/>
        <dbReference type="EC" id="3.5.2.6"/>
    </reaction>
</comment>
<keyword evidence="4" id="KW-0046">Antibiotic resistance</keyword>
<evidence type="ECO:0000256" key="2">
    <source>
        <dbReference type="ARBA" id="ARBA00012865"/>
    </source>
</evidence>
<dbReference type="InterPro" id="IPR011990">
    <property type="entry name" value="TPR-like_helical_dom_sf"/>
</dbReference>
<evidence type="ECO:0000256" key="4">
    <source>
        <dbReference type="ARBA" id="ARBA00023251"/>
    </source>
</evidence>
<dbReference type="PANTHER" id="PTHR11102:SF160">
    <property type="entry name" value="ERAD-ASSOCIATED E3 UBIQUITIN-PROTEIN LIGASE COMPONENT HRD3"/>
    <property type="match status" value="1"/>
</dbReference>
<feature type="compositionally biased region" description="Low complexity" evidence="6">
    <location>
        <begin position="103"/>
        <end position="125"/>
    </location>
</feature>
<protein>
    <recommendedName>
        <fullName evidence="2">beta-lactamase</fullName>
        <ecNumber evidence="2">3.5.2.6</ecNumber>
    </recommendedName>
</protein>
<dbReference type="GO" id="GO:0046677">
    <property type="term" value="P:response to antibiotic"/>
    <property type="evidence" value="ECO:0007669"/>
    <property type="project" value="UniProtKB-KW"/>
</dbReference>
<keyword evidence="3" id="KW-1015">Disulfide bond</keyword>
<dbReference type="InterPro" id="IPR006597">
    <property type="entry name" value="Sel1-like"/>
</dbReference>
<dbReference type="eggNOG" id="COG0790">
    <property type="taxonomic scope" value="Bacteria"/>
</dbReference>
<dbReference type="PROSITE" id="PS50005">
    <property type="entry name" value="TPR"/>
    <property type="match status" value="1"/>
</dbReference>
<accession>E7ACI2</accession>
<dbReference type="Proteomes" id="UP000007934">
    <property type="component" value="Chromosome"/>
</dbReference>
<dbReference type="InterPro" id="IPR019734">
    <property type="entry name" value="TPR_rpt"/>
</dbReference>
<dbReference type="EMBL" id="FQ670179">
    <property type="protein sequence ID" value="CBY82211.1"/>
    <property type="molecule type" value="Genomic_DNA"/>
</dbReference>
<dbReference type="AlphaFoldDB" id="E7ACI2"/>
<evidence type="ECO:0000256" key="3">
    <source>
        <dbReference type="ARBA" id="ARBA00023157"/>
    </source>
</evidence>
<dbReference type="SUPFAM" id="SSF81901">
    <property type="entry name" value="HCP-like"/>
    <property type="match status" value="4"/>
</dbReference>
<feature type="chain" id="PRO_5003215410" description="beta-lactamase" evidence="7">
    <location>
        <begin position="22"/>
        <end position="445"/>
    </location>
</feature>
<evidence type="ECO:0000313" key="8">
    <source>
        <dbReference type="EMBL" id="CBY82211.1"/>
    </source>
</evidence>
<evidence type="ECO:0000256" key="7">
    <source>
        <dbReference type="SAM" id="SignalP"/>
    </source>
</evidence>
<feature type="repeat" description="TPR" evidence="5">
    <location>
        <begin position="25"/>
        <end position="58"/>
    </location>
</feature>
<dbReference type="EC" id="3.5.2.6" evidence="2"/>
<dbReference type="GeneID" id="36133658"/>
<dbReference type="Gene3D" id="1.25.40.10">
    <property type="entry name" value="Tetratricopeptide repeat domain"/>
    <property type="match status" value="3"/>
</dbReference>
<evidence type="ECO:0000256" key="5">
    <source>
        <dbReference type="PROSITE-ProRule" id="PRU00339"/>
    </source>
</evidence>
<dbReference type="GO" id="GO:0008800">
    <property type="term" value="F:beta-lactamase activity"/>
    <property type="evidence" value="ECO:0007669"/>
    <property type="project" value="UniProtKB-EC"/>
</dbReference>
<dbReference type="STRING" id="936155.HFELIS_01270"/>
<dbReference type="InterPro" id="IPR050767">
    <property type="entry name" value="Sel1_AlgK"/>
</dbReference>
<dbReference type="KEGG" id="hfe:HFELIS_01270"/>
<name>E7ACI2_HELFC</name>
<proteinExistence type="predicted"/>
<dbReference type="OrthoDB" id="5330140at2"/>